<keyword evidence="7" id="KW-1133">Transmembrane helix</keyword>
<dbReference type="PANTHER" id="PTHR45624:SF7">
    <property type="entry name" value="SOLUTE CARRIER FAMILY 25 MEMBER 48"/>
    <property type="match status" value="1"/>
</dbReference>
<keyword evidence="8" id="KW-0496">Mitochondrion</keyword>
<feature type="repeat" description="Solcar" evidence="11">
    <location>
        <begin position="3"/>
        <end position="86"/>
    </location>
</feature>
<keyword evidence="4 11" id="KW-0812">Transmembrane</keyword>
<dbReference type="Ensembl" id="ENSCPGT00000006322.1">
    <property type="protein sequence ID" value="ENSCPGP00000005743.1"/>
    <property type="gene ID" value="ENSCPGG00000004123.1"/>
</dbReference>
<evidence type="ECO:0000256" key="1">
    <source>
        <dbReference type="ARBA" id="ARBA00004448"/>
    </source>
</evidence>
<evidence type="ECO:0000256" key="2">
    <source>
        <dbReference type="ARBA" id="ARBA00006375"/>
    </source>
</evidence>
<organism evidence="13 14">
    <name type="scientific">Calidris pygmaea</name>
    <name type="common">Spoon-billed sandpiper</name>
    <dbReference type="NCBI Taxonomy" id="425635"/>
    <lineage>
        <taxon>Eukaryota</taxon>
        <taxon>Metazoa</taxon>
        <taxon>Chordata</taxon>
        <taxon>Craniata</taxon>
        <taxon>Vertebrata</taxon>
        <taxon>Euteleostomi</taxon>
        <taxon>Archelosauria</taxon>
        <taxon>Archosauria</taxon>
        <taxon>Dinosauria</taxon>
        <taxon>Saurischia</taxon>
        <taxon>Theropoda</taxon>
        <taxon>Coelurosauria</taxon>
        <taxon>Aves</taxon>
        <taxon>Neognathae</taxon>
        <taxon>Neoaves</taxon>
        <taxon>Charadriiformes</taxon>
        <taxon>Scolopacidae</taxon>
        <taxon>Calidris</taxon>
    </lineage>
</organism>
<reference evidence="13" key="1">
    <citation type="submission" date="2025-08" db="UniProtKB">
        <authorList>
            <consortium name="Ensembl"/>
        </authorList>
    </citation>
    <scope>IDENTIFICATION</scope>
</reference>
<evidence type="ECO:0000256" key="3">
    <source>
        <dbReference type="ARBA" id="ARBA00022448"/>
    </source>
</evidence>
<keyword evidence="5" id="KW-0677">Repeat</keyword>
<dbReference type="AlphaFoldDB" id="A0A8C3JD50"/>
<evidence type="ECO:0000256" key="4">
    <source>
        <dbReference type="ARBA" id="ARBA00022692"/>
    </source>
</evidence>
<dbReference type="FunFam" id="1.50.40.10:FF:000058">
    <property type="entry name" value="Solute carrier family 25 member 48"/>
    <property type="match status" value="1"/>
</dbReference>
<evidence type="ECO:0000256" key="6">
    <source>
        <dbReference type="ARBA" id="ARBA00022792"/>
    </source>
</evidence>
<dbReference type="Pfam" id="PF00153">
    <property type="entry name" value="Mito_carr"/>
    <property type="match status" value="3"/>
</dbReference>
<sequence>MGSFQLQDFAAGWVGGAASVVVGHPLDTIKTRLQAGQGYGNTLNCVLTVYRNESVAGFFKGMSFPLASIAVYSSVVFGVFSNTQRLLSQLRHGDPAREPALADVALASMVAGFISVGIGTPVDLVKIRLQMQTQPYIEGNVKLKPTVPELPVYRGPIHCFRTVLQKEGIAGIYRGVGAMLLRDVPGYCLYFIPYTFFCGWITPEGCISPSPSSIWLAGGIAGAISWGTATPMDVVKSRLQADGVYLNKYKGTLDCILQSYQNEGLKCCQEDLKVSYFPEPNEQCGVGEGSAALTEDSCSCTYGISILFCHGLKSLEDSKNCTSSIKSTDHFLVKSFTLLSKSTLIPTLVLGFFTADIFPIEPREQTYFPHQWDVPKTSPTHTSRGSIFLCNTAHKFSPFM</sequence>
<comment type="similarity">
    <text evidence="2 12">Belongs to the mitochondrial carrier (TC 2.A.29) family.</text>
</comment>
<feature type="repeat" description="Solcar" evidence="11">
    <location>
        <begin position="99"/>
        <end position="200"/>
    </location>
</feature>
<dbReference type="PANTHER" id="PTHR45624">
    <property type="entry name" value="MITOCHONDRIAL BASIC AMINO ACIDS TRANSPORTER-RELATED"/>
    <property type="match status" value="1"/>
</dbReference>
<dbReference type="InterPro" id="IPR002067">
    <property type="entry name" value="MCP"/>
</dbReference>
<dbReference type="PRINTS" id="PR00926">
    <property type="entry name" value="MITOCARRIER"/>
</dbReference>
<evidence type="ECO:0000256" key="11">
    <source>
        <dbReference type="PROSITE-ProRule" id="PRU00282"/>
    </source>
</evidence>
<proteinExistence type="inferred from homology"/>
<name>A0A8C3JD50_9CHAR</name>
<dbReference type="SUPFAM" id="SSF103506">
    <property type="entry name" value="Mitochondrial carrier"/>
    <property type="match status" value="1"/>
</dbReference>
<keyword evidence="3 12" id="KW-0813">Transport</keyword>
<dbReference type="Gene3D" id="1.50.40.10">
    <property type="entry name" value="Mitochondrial carrier domain"/>
    <property type="match status" value="1"/>
</dbReference>
<keyword evidence="14" id="KW-1185">Reference proteome</keyword>
<accession>A0A8C3JD50</accession>
<dbReference type="Proteomes" id="UP000694419">
    <property type="component" value="Unplaced"/>
</dbReference>
<reference evidence="13" key="2">
    <citation type="submission" date="2025-09" db="UniProtKB">
        <authorList>
            <consortium name="Ensembl"/>
        </authorList>
    </citation>
    <scope>IDENTIFICATION</scope>
</reference>
<comment type="subcellular location">
    <subcellularLocation>
        <location evidence="1">Mitochondrion inner membrane</location>
        <topology evidence="1">Multi-pass membrane protein</topology>
    </subcellularLocation>
</comment>
<dbReference type="InterPro" id="IPR050567">
    <property type="entry name" value="Mitochondrial_Carrier"/>
</dbReference>
<keyword evidence="9 11" id="KW-0472">Membrane</keyword>
<dbReference type="InterPro" id="IPR018108">
    <property type="entry name" value="MCP_transmembrane"/>
</dbReference>
<evidence type="ECO:0000313" key="14">
    <source>
        <dbReference type="Proteomes" id="UP000694419"/>
    </source>
</evidence>
<evidence type="ECO:0000256" key="10">
    <source>
        <dbReference type="ARBA" id="ARBA00070488"/>
    </source>
</evidence>
<evidence type="ECO:0000313" key="13">
    <source>
        <dbReference type="Ensembl" id="ENSCPGP00000005743.1"/>
    </source>
</evidence>
<feature type="repeat" description="Solcar" evidence="11">
    <location>
        <begin position="209"/>
        <end position="296"/>
    </location>
</feature>
<evidence type="ECO:0000256" key="5">
    <source>
        <dbReference type="ARBA" id="ARBA00022737"/>
    </source>
</evidence>
<evidence type="ECO:0000256" key="7">
    <source>
        <dbReference type="ARBA" id="ARBA00022989"/>
    </source>
</evidence>
<dbReference type="InterPro" id="IPR023395">
    <property type="entry name" value="MCP_dom_sf"/>
</dbReference>
<keyword evidence="6" id="KW-0999">Mitochondrion inner membrane</keyword>
<protein>
    <recommendedName>
        <fullName evidence="10">Solute carrier family 25 member 48</fullName>
    </recommendedName>
</protein>
<evidence type="ECO:0000256" key="9">
    <source>
        <dbReference type="ARBA" id="ARBA00023136"/>
    </source>
</evidence>
<dbReference type="GO" id="GO:0005743">
    <property type="term" value="C:mitochondrial inner membrane"/>
    <property type="evidence" value="ECO:0007669"/>
    <property type="project" value="UniProtKB-SubCell"/>
</dbReference>
<dbReference type="PROSITE" id="PS50920">
    <property type="entry name" value="SOLCAR"/>
    <property type="match status" value="3"/>
</dbReference>
<evidence type="ECO:0000256" key="12">
    <source>
        <dbReference type="RuleBase" id="RU000488"/>
    </source>
</evidence>
<dbReference type="GO" id="GO:0022857">
    <property type="term" value="F:transmembrane transporter activity"/>
    <property type="evidence" value="ECO:0007669"/>
    <property type="project" value="TreeGrafter"/>
</dbReference>
<evidence type="ECO:0000256" key="8">
    <source>
        <dbReference type="ARBA" id="ARBA00023128"/>
    </source>
</evidence>